<accession>A0A6M3M1H5</accession>
<evidence type="ECO:0000313" key="1">
    <source>
        <dbReference type="EMBL" id="QJA99754.1"/>
    </source>
</evidence>
<reference evidence="1" key="1">
    <citation type="submission" date="2020-03" db="EMBL/GenBank/DDBJ databases">
        <title>The deep terrestrial virosphere.</title>
        <authorList>
            <person name="Holmfeldt K."/>
            <person name="Nilsson E."/>
            <person name="Simone D."/>
            <person name="Lopez-Fernandez M."/>
            <person name="Wu X."/>
            <person name="de Brujin I."/>
            <person name="Lundin D."/>
            <person name="Andersson A."/>
            <person name="Bertilsson S."/>
            <person name="Dopson M."/>
        </authorList>
    </citation>
    <scope>NUCLEOTIDE SEQUENCE</scope>
    <source>
        <strain evidence="1">MM171A00913</strain>
    </source>
</reference>
<organism evidence="1">
    <name type="scientific">viral metagenome</name>
    <dbReference type="NCBI Taxonomy" id="1070528"/>
    <lineage>
        <taxon>unclassified sequences</taxon>
        <taxon>metagenomes</taxon>
        <taxon>organismal metagenomes</taxon>
    </lineage>
</organism>
<dbReference type="EMBL" id="MT143665">
    <property type="protein sequence ID" value="QJA99754.1"/>
    <property type="molecule type" value="Genomic_DNA"/>
</dbReference>
<sequence length="295" mass="30631">MVAPSKLVGANAIVQVGGVTIGVADFTVNIKRGAVLQSRVGKWSDRKLPGKLEVQGSLTNLDILGDHIGRLLNSGAAVAPETITVIESCDALTNWVSSDPTNTPITLEGTIKKEGTNSLKIAASGPLSLNDTITATVAAKNLSGHHFLGFWLYSTLAGAAVVKIGMGEAGIAEQEHAITIQQASTWQFEYWDISQILNASKDAITKIGITVLTSTACSIYVDAINSYKGVQVGPGAVINISGDANDGAGAYVKVTCSNCIVTSGVLKIGDASKIIDGPLEFSVSDADVDLVLNYT</sequence>
<gene>
    <name evidence="1" type="ORF">MM171A00913_0021</name>
</gene>
<dbReference type="AlphaFoldDB" id="A0A6M3M1H5"/>
<name>A0A6M3M1H5_9ZZZZ</name>
<protein>
    <submittedName>
        <fullName evidence="1">Uncharacterized protein</fullName>
    </submittedName>
</protein>
<proteinExistence type="predicted"/>